<evidence type="ECO:0000313" key="4">
    <source>
        <dbReference type="Proteomes" id="UP001057753"/>
    </source>
</evidence>
<evidence type="ECO:0000256" key="1">
    <source>
        <dbReference type="ARBA" id="ARBA00006739"/>
    </source>
</evidence>
<reference evidence="3" key="1">
    <citation type="submission" date="2020-06" db="EMBL/GenBank/DDBJ databases">
        <title>Insight into the genomes of haloalkaliphilic bacilli from Kenyan soda lakes.</title>
        <authorList>
            <person name="Mwirichia R."/>
            <person name="Villamizar G.C."/>
            <person name="Poehlein A."/>
            <person name="Mugweru J."/>
            <person name="Kipnyargis A."/>
            <person name="Kiplimo D."/>
            <person name="Orwa P."/>
            <person name="Daniel R."/>
        </authorList>
    </citation>
    <scope>NUCLEOTIDE SEQUENCE</scope>
    <source>
        <strain evidence="3">B1096_S55</strain>
    </source>
</reference>
<dbReference type="PANTHER" id="PTHR22916">
    <property type="entry name" value="GLYCOSYLTRANSFERASE"/>
    <property type="match status" value="1"/>
</dbReference>
<dbReference type="Proteomes" id="UP001057753">
    <property type="component" value="Unassembled WGS sequence"/>
</dbReference>
<dbReference type="RefSeq" id="WP_257819555.1">
    <property type="nucleotide sequence ID" value="NZ_JABXYM010000001.1"/>
</dbReference>
<dbReference type="InterPro" id="IPR029044">
    <property type="entry name" value="Nucleotide-diphossugar_trans"/>
</dbReference>
<accession>A0A9Q4AYW3</accession>
<dbReference type="AlphaFoldDB" id="A0A9Q4AYW3"/>
<feature type="domain" description="Glycosyltransferase 2-like" evidence="2">
    <location>
        <begin position="14"/>
        <end position="156"/>
    </location>
</feature>
<comment type="similarity">
    <text evidence="1">Belongs to the glycosyltransferase 2 family.</text>
</comment>
<keyword evidence="4" id="KW-1185">Reference proteome</keyword>
<dbReference type="InterPro" id="IPR001173">
    <property type="entry name" value="Glyco_trans_2-like"/>
</dbReference>
<comment type="caution">
    <text evidence="3">The sequence shown here is derived from an EMBL/GenBank/DDBJ whole genome shotgun (WGS) entry which is preliminary data.</text>
</comment>
<organism evidence="3 4">
    <name type="scientific">Salipaludibacillus agaradhaerens</name>
    <name type="common">Bacillus agaradhaerens</name>
    <dbReference type="NCBI Taxonomy" id="76935"/>
    <lineage>
        <taxon>Bacteria</taxon>
        <taxon>Bacillati</taxon>
        <taxon>Bacillota</taxon>
        <taxon>Bacilli</taxon>
        <taxon>Bacillales</taxon>
        <taxon>Bacillaceae</taxon>
    </lineage>
</organism>
<name>A0A9Q4AYW3_SALAG</name>
<dbReference type="Pfam" id="PF00535">
    <property type="entry name" value="Glycos_transf_2"/>
    <property type="match status" value="1"/>
</dbReference>
<dbReference type="Gene3D" id="3.90.550.10">
    <property type="entry name" value="Spore Coat Polysaccharide Biosynthesis Protein SpsA, Chain A"/>
    <property type="match status" value="1"/>
</dbReference>
<dbReference type="PANTHER" id="PTHR22916:SF3">
    <property type="entry name" value="UDP-GLCNAC:BETAGAL BETA-1,3-N-ACETYLGLUCOSAMINYLTRANSFERASE-LIKE PROTEIN 1"/>
    <property type="match status" value="1"/>
</dbReference>
<sequence>MKANKSKDGNPLVSIITPTYNSQEFISYTIDSVIAQSYRNWEIIVVDDCSMDATVDIIQTYVEKDSRIKLMQLSENKGAAVARNAAIENAKGQYLAFLDSDDQWLPDKLEKQIAFMTKKNISFSFTRYYLINERGEYIGLSELPPKKATYNQLIKNNVIGCLTVVLNKEKIGHISMVDIRTRQDYVLWLDLCKRGYEAYGIEEPLAYYRVKKKSISSNKIAMAKQNWKVYREIEGLSILKSSWFFLNYIVSKTTKYLRRP</sequence>
<evidence type="ECO:0000259" key="2">
    <source>
        <dbReference type="Pfam" id="PF00535"/>
    </source>
</evidence>
<proteinExistence type="inferred from homology"/>
<evidence type="ECO:0000313" key="3">
    <source>
        <dbReference type="EMBL" id="MCR6094931.1"/>
    </source>
</evidence>
<dbReference type="GO" id="GO:0016758">
    <property type="term" value="F:hexosyltransferase activity"/>
    <property type="evidence" value="ECO:0007669"/>
    <property type="project" value="UniProtKB-ARBA"/>
</dbReference>
<gene>
    <name evidence="3" type="ORF">HXA33_00020</name>
</gene>
<dbReference type="SUPFAM" id="SSF53448">
    <property type="entry name" value="Nucleotide-diphospho-sugar transferases"/>
    <property type="match status" value="1"/>
</dbReference>
<dbReference type="EMBL" id="JABXYM010000001">
    <property type="protein sequence ID" value="MCR6094931.1"/>
    <property type="molecule type" value="Genomic_DNA"/>
</dbReference>
<dbReference type="FunFam" id="3.90.550.10:FF:000130">
    <property type="entry name" value="Family 2 glycosyl transferase"/>
    <property type="match status" value="1"/>
</dbReference>
<protein>
    <submittedName>
        <fullName evidence="3">Glycosyltransferase family 2 protein</fullName>
    </submittedName>
</protein>